<dbReference type="Gene3D" id="3.90.10.10">
    <property type="entry name" value="Cytochrome C3"/>
    <property type="match status" value="1"/>
</dbReference>
<dbReference type="RefSeq" id="WP_214170348.1">
    <property type="nucleotide sequence ID" value="NZ_JAHCVJ010000001.1"/>
</dbReference>
<dbReference type="Pfam" id="PF09698">
    <property type="entry name" value="GSu_C4xC__C2xCH"/>
    <property type="match status" value="1"/>
</dbReference>
<dbReference type="Gene3D" id="1.10.1130.10">
    <property type="entry name" value="Flavocytochrome C3, Chain A"/>
    <property type="match status" value="1"/>
</dbReference>
<evidence type="ECO:0000256" key="1">
    <source>
        <dbReference type="ARBA" id="ARBA00022729"/>
    </source>
</evidence>
<protein>
    <submittedName>
        <fullName evidence="3">CxxxxCH/CxxCH domain-containing protein</fullName>
    </submittedName>
</protein>
<organism evidence="3 4">
    <name type="scientific">Geoanaerobacter pelophilus</name>
    <dbReference type="NCBI Taxonomy" id="60036"/>
    <lineage>
        <taxon>Bacteria</taxon>
        <taxon>Pseudomonadati</taxon>
        <taxon>Thermodesulfobacteriota</taxon>
        <taxon>Desulfuromonadia</taxon>
        <taxon>Geobacterales</taxon>
        <taxon>Geobacteraceae</taxon>
        <taxon>Geoanaerobacter</taxon>
    </lineage>
</organism>
<reference evidence="3 4" key="1">
    <citation type="submission" date="2021-05" db="EMBL/GenBank/DDBJ databases">
        <title>The draft genome of Geobacter pelophilus DSM 12255.</title>
        <authorList>
            <person name="Xu Z."/>
            <person name="Masuda Y."/>
            <person name="Itoh H."/>
            <person name="Senoo K."/>
        </authorList>
    </citation>
    <scope>NUCLEOTIDE SEQUENCE [LARGE SCALE GENOMIC DNA]</scope>
    <source>
        <strain evidence="3 4">DSM 12255</strain>
    </source>
</reference>
<dbReference type="PANTHER" id="PTHR35038:SF6">
    <property type="entry name" value="SURFACE LOCALIZED DECAHEME CYTOCHROME C LIPOPROTEIN"/>
    <property type="match status" value="1"/>
</dbReference>
<keyword evidence="2" id="KW-1133">Transmembrane helix</keyword>
<dbReference type="Proteomes" id="UP000811899">
    <property type="component" value="Unassembled WGS sequence"/>
</dbReference>
<dbReference type="SUPFAM" id="SSF48695">
    <property type="entry name" value="Multiheme cytochromes"/>
    <property type="match status" value="4"/>
</dbReference>
<dbReference type="NCBIfam" id="TIGR01904">
    <property type="entry name" value="GSu_C4xC__C2xCH"/>
    <property type="match status" value="2"/>
</dbReference>
<name>A0AAW4L270_9BACT</name>
<keyword evidence="2" id="KW-0472">Membrane</keyword>
<keyword evidence="1" id="KW-0732">Signal</keyword>
<proteinExistence type="predicted"/>
<keyword evidence="2" id="KW-0812">Transmembrane</keyword>
<sequence length="825" mass="85659">MGKIISGKIGGGNNRAKLRRVTIFALLISVFIHQGWYTPDQSLAGPLLHNSTNLGTKYGTWGTTFDCSTCHARGSSNVKRVAQTVTTPTGPRNVVFLRMTASSATIQGVFGDDQRSYAQNASTNICEVCHHNTGYHQYSSTKIAVQSNTHGNRRDCVSCHDHSVGFKASCDSCHGTATSNTLSGKHSSHLNPAVNSTLGLGNGFGCADCHAKTVSSNSVISNWANHANSFIDYSGVRAGGSARYSTTTKSCTNIYCHSNGNPNAIVFVSMTGSKAWTGAANMGCNGCHGRSSALGAPDYANGGAVPATTANSHAKHVAGAASTTICSDCHQKTASMTTASRFKDYTAVNYHLNGTPNVYFNSANAGATATWNQGSGICNNVTCHGGAGSSATWGATLNCQDCHGNGASASLADLGATFWSNGSVSKFQMTGYGSWASKGHGRALGNYSGSANPAANFIAQAKQCEYCHDATVGHKLASNPFRLLSYSTASYGRNAPCLVCHSASGAGVTVNGTLKKRTTSKAIEADHYGTKHTSALNGGQFCWDCHDPHGTSNSNHYMVRSNLAQVSNLATSAPTTLTSTATVFRLSATPTGTDYAKSAAPFTGVCNVCHTTTSHYTQTAGDSHNSTTRCTSCHSHVGSSHGSDAFKPTGGHTVPYYGSTHNSAAGASPFSSCTGCHTNTKNASYPYPQAVGVAPDCQNCHTKAAPVGNTTSGCYSCHGASGATGTNIGRPATANTTSFPDRRGQHARSEHNVACTTCHAWGTGSIKHGWSNRKKSFSAYSAVKQKVTVWSVPTPGSGTRTTSTGTCSGTPASGCSSHGSSCYWY</sequence>
<dbReference type="InterPro" id="IPR051829">
    <property type="entry name" value="Multiheme_Cytochr_ET"/>
</dbReference>
<gene>
    <name evidence="3" type="ORF">KI809_04855</name>
</gene>
<evidence type="ECO:0000313" key="4">
    <source>
        <dbReference type="Proteomes" id="UP000811899"/>
    </source>
</evidence>
<dbReference type="AlphaFoldDB" id="A0AAW4L270"/>
<dbReference type="InterPro" id="IPR036280">
    <property type="entry name" value="Multihaem_cyt_sf"/>
</dbReference>
<keyword evidence="4" id="KW-1185">Reference proteome</keyword>
<dbReference type="PANTHER" id="PTHR35038">
    <property type="entry name" value="DISSIMILATORY SULFITE REDUCTASE SIRA"/>
    <property type="match status" value="1"/>
</dbReference>
<evidence type="ECO:0000313" key="3">
    <source>
        <dbReference type="EMBL" id="MBT0663627.1"/>
    </source>
</evidence>
<dbReference type="InterPro" id="IPR010176">
    <property type="entry name" value="C4xCH_C2xCH_motif_GEOSU"/>
</dbReference>
<evidence type="ECO:0000256" key="2">
    <source>
        <dbReference type="SAM" id="Phobius"/>
    </source>
</evidence>
<accession>A0AAW4L270</accession>
<dbReference type="EMBL" id="JAHCVJ010000001">
    <property type="protein sequence ID" value="MBT0663627.1"/>
    <property type="molecule type" value="Genomic_DNA"/>
</dbReference>
<feature type="transmembrane region" description="Helical" evidence="2">
    <location>
        <begin position="21"/>
        <end position="37"/>
    </location>
</feature>
<dbReference type="GO" id="GO:0016491">
    <property type="term" value="F:oxidoreductase activity"/>
    <property type="evidence" value="ECO:0007669"/>
    <property type="project" value="TreeGrafter"/>
</dbReference>
<comment type="caution">
    <text evidence="3">The sequence shown here is derived from an EMBL/GenBank/DDBJ whole genome shotgun (WGS) entry which is preliminary data.</text>
</comment>